<dbReference type="AlphaFoldDB" id="U2CW49"/>
<comment type="caution">
    <text evidence="1">The sequence shown here is derived from an EMBL/GenBank/DDBJ whole genome shotgun (WGS) entry which is preliminary data.</text>
</comment>
<dbReference type="PATRIC" id="fig|1321819.3.peg.614"/>
<protein>
    <submittedName>
        <fullName evidence="1">Uncharacterized protein</fullName>
    </submittedName>
</protein>
<reference evidence="1 2" key="1">
    <citation type="submission" date="2013-08" db="EMBL/GenBank/DDBJ databases">
        <authorList>
            <person name="Weinstock G."/>
            <person name="Sodergren E."/>
            <person name="Wylie T."/>
            <person name="Fulton L."/>
            <person name="Fulton R."/>
            <person name="Fronick C."/>
            <person name="O'Laughlin M."/>
            <person name="Godfrey J."/>
            <person name="Miner T."/>
            <person name="Herter B."/>
            <person name="Appelbaum E."/>
            <person name="Cordes M."/>
            <person name="Lek S."/>
            <person name="Wollam A."/>
            <person name="Pepin K.H."/>
            <person name="Palsikar V.B."/>
            <person name="Mitreva M."/>
            <person name="Wilson R.K."/>
        </authorList>
    </citation>
    <scope>NUCLEOTIDE SEQUENCE [LARGE SCALE GENOMIC DNA]</scope>
    <source>
        <strain evidence="1 2">F0041</strain>
    </source>
</reference>
<sequence length="221" mass="25115">MTPRVFALQFLDGHHYAGGRNAADKNIHRKTLGAVRILLLERTDLVERFFSKPSLEASEIDTVIFLVYTERRDDEKQHPGSFKTAFAKRVQELKLSCALQTEDMSLLADCANDAGFFQKKITIQEMNDLMHGTLTTPLVATNLMGIAYFFDCLSAMNLISHRWQTVLERNGSILLQGKNKPQSRSNFSSALNRARSNGVFNHKNDIDILMKHIHEKYAKKS</sequence>
<proteinExistence type="predicted"/>
<name>U2CW49_9BACE</name>
<dbReference type="RefSeq" id="WP_021644036.1">
    <property type="nucleotide sequence ID" value="NZ_KE993058.1"/>
</dbReference>
<dbReference type="OrthoDB" id="1034886at2"/>
<gene>
    <name evidence="1" type="ORF">HMPREF1981_00662</name>
</gene>
<dbReference type="HOGENOM" id="CLU_1248584_0_0_10"/>
<dbReference type="EMBL" id="AWSV01000040">
    <property type="protein sequence ID" value="ERI88278.1"/>
    <property type="molecule type" value="Genomic_DNA"/>
</dbReference>
<organism evidence="1 2">
    <name type="scientific">Bacteroides pyogenes F0041</name>
    <dbReference type="NCBI Taxonomy" id="1321819"/>
    <lineage>
        <taxon>Bacteria</taxon>
        <taxon>Pseudomonadati</taxon>
        <taxon>Bacteroidota</taxon>
        <taxon>Bacteroidia</taxon>
        <taxon>Bacteroidales</taxon>
        <taxon>Bacteroidaceae</taxon>
        <taxon>Bacteroides</taxon>
    </lineage>
</organism>
<evidence type="ECO:0000313" key="2">
    <source>
        <dbReference type="Proteomes" id="UP000016496"/>
    </source>
</evidence>
<evidence type="ECO:0000313" key="1">
    <source>
        <dbReference type="EMBL" id="ERI88278.1"/>
    </source>
</evidence>
<accession>U2CW49</accession>
<dbReference type="Proteomes" id="UP000016496">
    <property type="component" value="Unassembled WGS sequence"/>
</dbReference>